<comment type="caution">
    <text evidence="5">The sequence shown here is derived from an EMBL/GenBank/DDBJ whole genome shotgun (WGS) entry which is preliminary data.</text>
</comment>
<gene>
    <name evidence="4" type="ORF">DWX31_12550</name>
    <name evidence="5" type="ORF">DXD79_30150</name>
</gene>
<evidence type="ECO:0000313" key="4">
    <source>
        <dbReference type="EMBL" id="RGD70493.1"/>
    </source>
</evidence>
<keyword evidence="1" id="KW-0547">Nucleotide-binding</keyword>
<dbReference type="GO" id="GO:0016887">
    <property type="term" value="F:ATP hydrolysis activity"/>
    <property type="evidence" value="ECO:0007669"/>
    <property type="project" value="InterPro"/>
</dbReference>
<protein>
    <submittedName>
        <fullName evidence="5">ABC transporter ATP-binding protein</fullName>
    </submittedName>
</protein>
<dbReference type="PANTHER" id="PTHR43158:SF1">
    <property type="entry name" value="ABC TRANSPORTER, ATP-BINDING PROTEIN"/>
    <property type="match status" value="1"/>
</dbReference>
<dbReference type="OrthoDB" id="9804819at2"/>
<dbReference type="GO" id="GO:0005524">
    <property type="term" value="F:ATP binding"/>
    <property type="evidence" value="ECO:0007669"/>
    <property type="project" value="UniProtKB-KW"/>
</dbReference>
<dbReference type="InterPro" id="IPR003593">
    <property type="entry name" value="AAA+_ATPase"/>
</dbReference>
<dbReference type="EMBL" id="QTJW01000007">
    <property type="protein sequence ID" value="RGD70493.1"/>
    <property type="molecule type" value="Genomic_DNA"/>
</dbReference>
<dbReference type="Proteomes" id="UP000263014">
    <property type="component" value="Unassembled WGS sequence"/>
</dbReference>
<evidence type="ECO:0000313" key="6">
    <source>
        <dbReference type="Proteomes" id="UP000261023"/>
    </source>
</evidence>
<accession>A0A374NZL3</accession>
<dbReference type="SUPFAM" id="SSF52540">
    <property type="entry name" value="P-loop containing nucleoside triphosphate hydrolases"/>
    <property type="match status" value="1"/>
</dbReference>
<proteinExistence type="predicted"/>
<organism evidence="5 7">
    <name type="scientific">Hungatella hathewayi</name>
    <dbReference type="NCBI Taxonomy" id="154046"/>
    <lineage>
        <taxon>Bacteria</taxon>
        <taxon>Bacillati</taxon>
        <taxon>Bacillota</taxon>
        <taxon>Clostridia</taxon>
        <taxon>Lachnospirales</taxon>
        <taxon>Lachnospiraceae</taxon>
        <taxon>Hungatella</taxon>
    </lineage>
</organism>
<feature type="domain" description="ABC transporter" evidence="3">
    <location>
        <begin position="44"/>
        <end position="258"/>
    </location>
</feature>
<dbReference type="InterPro" id="IPR003439">
    <property type="entry name" value="ABC_transporter-like_ATP-bd"/>
</dbReference>
<keyword evidence="2 5" id="KW-0067">ATP-binding</keyword>
<dbReference type="AlphaFoldDB" id="A0A374NZL3"/>
<name>A0A374NZL3_9FIRM</name>
<reference evidence="6 7" key="1">
    <citation type="submission" date="2018-08" db="EMBL/GenBank/DDBJ databases">
        <title>A genome reference for cultivated species of the human gut microbiota.</title>
        <authorList>
            <person name="Zou Y."/>
            <person name="Xue W."/>
            <person name="Luo G."/>
        </authorList>
    </citation>
    <scope>NUCLEOTIDE SEQUENCE [LARGE SCALE GENOMIC DNA]</scope>
    <source>
        <strain evidence="4 6">AF19-13AC</strain>
        <strain evidence="5 7">TM09-12</strain>
    </source>
</reference>
<dbReference type="PANTHER" id="PTHR43158">
    <property type="entry name" value="SKFA PEPTIDE EXPORT ATP-BINDING PROTEIN SKFE"/>
    <property type="match status" value="1"/>
</dbReference>
<dbReference type="Pfam" id="PF00005">
    <property type="entry name" value="ABC_tran"/>
    <property type="match status" value="1"/>
</dbReference>
<evidence type="ECO:0000313" key="5">
    <source>
        <dbReference type="EMBL" id="RGI96180.1"/>
    </source>
</evidence>
<dbReference type="Gene3D" id="3.40.50.300">
    <property type="entry name" value="P-loop containing nucleotide triphosphate hydrolases"/>
    <property type="match status" value="1"/>
</dbReference>
<evidence type="ECO:0000259" key="3">
    <source>
        <dbReference type="PROSITE" id="PS50893"/>
    </source>
</evidence>
<dbReference type="Proteomes" id="UP000261023">
    <property type="component" value="Unassembled WGS sequence"/>
</dbReference>
<evidence type="ECO:0000256" key="1">
    <source>
        <dbReference type="ARBA" id="ARBA00022741"/>
    </source>
</evidence>
<evidence type="ECO:0000256" key="2">
    <source>
        <dbReference type="ARBA" id="ARBA00022840"/>
    </source>
</evidence>
<sequence length="263" mass="30989">MRAEDMRAEDMRTEDIRTEDMRTEDMRKDDIRTEDITAASTCLLRLQDVIKKRNGWRVLDHASVTVRENRIIGVVGDNGIGKSTLLKLMAGLLRPDGGQIIREEAPPSYILSGSHFYEWMTADDCAGFYRDFYPDFDRERALMLLEQSKIDRRTRLCRLSRGNQERLCMILGLCRKSRLYLFDEPFDGIDPYFKKDMKRFLLENMADNSSIVMATHLLKDLESLFDEVIFLADGRVWQMETEEIRMRHHKSVEQYYLEEIKHD</sequence>
<dbReference type="PROSITE" id="PS50893">
    <property type="entry name" value="ABC_TRANSPORTER_2"/>
    <property type="match status" value="1"/>
</dbReference>
<dbReference type="SMART" id="SM00382">
    <property type="entry name" value="AAA"/>
    <property type="match status" value="1"/>
</dbReference>
<dbReference type="EMBL" id="QSON01000025">
    <property type="protein sequence ID" value="RGI96180.1"/>
    <property type="molecule type" value="Genomic_DNA"/>
</dbReference>
<dbReference type="InterPro" id="IPR027417">
    <property type="entry name" value="P-loop_NTPase"/>
</dbReference>
<evidence type="ECO:0000313" key="7">
    <source>
        <dbReference type="Proteomes" id="UP000263014"/>
    </source>
</evidence>